<keyword evidence="2" id="KW-1185">Reference proteome</keyword>
<organism evidence="1 2">
    <name type="scientific">Eleusine coracana subsp. coracana</name>
    <dbReference type="NCBI Taxonomy" id="191504"/>
    <lineage>
        <taxon>Eukaryota</taxon>
        <taxon>Viridiplantae</taxon>
        <taxon>Streptophyta</taxon>
        <taxon>Embryophyta</taxon>
        <taxon>Tracheophyta</taxon>
        <taxon>Spermatophyta</taxon>
        <taxon>Magnoliopsida</taxon>
        <taxon>Liliopsida</taxon>
        <taxon>Poales</taxon>
        <taxon>Poaceae</taxon>
        <taxon>PACMAD clade</taxon>
        <taxon>Chloridoideae</taxon>
        <taxon>Cynodonteae</taxon>
        <taxon>Eleusininae</taxon>
        <taxon>Eleusine</taxon>
    </lineage>
</organism>
<evidence type="ECO:0000313" key="2">
    <source>
        <dbReference type="Proteomes" id="UP001054889"/>
    </source>
</evidence>
<name>A0AAV5BL52_ELECO</name>
<dbReference type="PANTHER" id="PTHR31793:SF4">
    <property type="entry name" value="OS02G0659700 PROTEIN"/>
    <property type="match status" value="1"/>
</dbReference>
<sequence>MAFSMQQLFNLPPPPSSCHPPAPSKARARSSHRAVLLGELLPCCRSRALPVQHVSAFNSSRAFEEAICTRKNTIMPIMSQSKFFEVEMTVRDYELDQYGVVNDAMYASYIEKAREEMFESFGVRMGYIARTGRAMAVAEFNFKYLAPLKRGAKFVVMTRVAQIKGVRMLLEYFVETSPERKLGRAVEPIDSKKLLII</sequence>
<dbReference type="InterPro" id="IPR029069">
    <property type="entry name" value="HotDog_dom_sf"/>
</dbReference>
<dbReference type="EMBL" id="BQKI01000001">
    <property type="protein sequence ID" value="GJM86363.1"/>
    <property type="molecule type" value="Genomic_DNA"/>
</dbReference>
<comment type="caution">
    <text evidence="1">The sequence shown here is derived from an EMBL/GenBank/DDBJ whole genome shotgun (WGS) entry which is preliminary data.</text>
</comment>
<reference evidence="1" key="1">
    <citation type="journal article" date="2018" name="DNA Res.">
        <title>Multiple hybrid de novo genome assembly of finger millet, an orphan allotetraploid crop.</title>
        <authorList>
            <person name="Hatakeyama M."/>
            <person name="Aluri S."/>
            <person name="Balachadran M.T."/>
            <person name="Sivarajan S.R."/>
            <person name="Patrignani A."/>
            <person name="Gruter S."/>
            <person name="Poveda L."/>
            <person name="Shimizu-Inatsugi R."/>
            <person name="Baeten J."/>
            <person name="Francoijs K.J."/>
            <person name="Nataraja K.N."/>
            <person name="Reddy Y.A.N."/>
            <person name="Phadnis S."/>
            <person name="Ravikumar R.L."/>
            <person name="Schlapbach R."/>
            <person name="Sreeman S.M."/>
            <person name="Shimizu K.K."/>
        </authorList>
    </citation>
    <scope>NUCLEOTIDE SEQUENCE</scope>
</reference>
<proteinExistence type="predicted"/>
<dbReference type="CDD" id="cd00586">
    <property type="entry name" value="4HBT"/>
    <property type="match status" value="1"/>
</dbReference>
<accession>A0AAV5BL52</accession>
<dbReference type="GO" id="GO:0016297">
    <property type="term" value="F:fatty acyl-[ACP] hydrolase activity"/>
    <property type="evidence" value="ECO:0007669"/>
    <property type="project" value="TreeGrafter"/>
</dbReference>
<dbReference type="InterPro" id="IPR050563">
    <property type="entry name" value="4-hydroxybenzoyl-CoA_TE"/>
</dbReference>
<dbReference type="AlphaFoldDB" id="A0AAV5BL52"/>
<dbReference type="Proteomes" id="UP001054889">
    <property type="component" value="Unassembled WGS sequence"/>
</dbReference>
<dbReference type="Gene3D" id="3.10.129.10">
    <property type="entry name" value="Hotdog Thioesterase"/>
    <property type="match status" value="1"/>
</dbReference>
<dbReference type="GO" id="GO:0009507">
    <property type="term" value="C:chloroplast"/>
    <property type="evidence" value="ECO:0007669"/>
    <property type="project" value="TreeGrafter"/>
</dbReference>
<dbReference type="PANTHER" id="PTHR31793">
    <property type="entry name" value="4-HYDROXYBENZOYL-COA THIOESTERASE FAMILY MEMBER"/>
    <property type="match status" value="1"/>
</dbReference>
<evidence type="ECO:0008006" key="3">
    <source>
        <dbReference type="Google" id="ProtNLM"/>
    </source>
</evidence>
<protein>
    <recommendedName>
        <fullName evidence="3">Thioesterase domain-containing protein</fullName>
    </recommendedName>
</protein>
<evidence type="ECO:0000313" key="1">
    <source>
        <dbReference type="EMBL" id="GJM86363.1"/>
    </source>
</evidence>
<gene>
    <name evidence="1" type="primary">ga02216</name>
    <name evidence="1" type="ORF">PR202_ga02216</name>
</gene>
<dbReference type="Pfam" id="PF13279">
    <property type="entry name" value="4HBT_2"/>
    <property type="match status" value="1"/>
</dbReference>
<reference evidence="1" key="2">
    <citation type="submission" date="2021-12" db="EMBL/GenBank/DDBJ databases">
        <title>Resequencing data analysis of finger millet.</title>
        <authorList>
            <person name="Hatakeyama M."/>
            <person name="Aluri S."/>
            <person name="Balachadran M.T."/>
            <person name="Sivarajan S.R."/>
            <person name="Poveda L."/>
            <person name="Shimizu-Inatsugi R."/>
            <person name="Schlapbach R."/>
            <person name="Sreeman S.M."/>
            <person name="Shimizu K.K."/>
        </authorList>
    </citation>
    <scope>NUCLEOTIDE SEQUENCE</scope>
</reference>
<dbReference type="SUPFAM" id="SSF54637">
    <property type="entry name" value="Thioesterase/thiol ester dehydrase-isomerase"/>
    <property type="match status" value="1"/>
</dbReference>